<dbReference type="RefSeq" id="WP_125057567.1">
    <property type="nucleotide sequence ID" value="NZ_BHZD01000001.1"/>
</dbReference>
<dbReference type="AlphaFoldDB" id="A0A401WDP0"/>
<dbReference type="Gene3D" id="3.50.50.60">
    <property type="entry name" value="FAD/NAD(P)-binding domain"/>
    <property type="match status" value="1"/>
</dbReference>
<feature type="binding site" evidence="3">
    <location>
        <position position="229"/>
    </location>
    <ligand>
        <name>FAD</name>
        <dbReference type="ChEBI" id="CHEBI:57692"/>
    </ligand>
</feature>
<evidence type="ECO:0000256" key="1">
    <source>
        <dbReference type="ARBA" id="ARBA00001974"/>
    </source>
</evidence>
<dbReference type="InterPro" id="IPR001613">
    <property type="entry name" value="Flavin_amine_oxidase"/>
</dbReference>
<dbReference type="EMBL" id="BHZD01000001">
    <property type="protein sequence ID" value="GCD47455.1"/>
    <property type="molecule type" value="Genomic_DNA"/>
</dbReference>
<dbReference type="GO" id="GO:0016491">
    <property type="term" value="F:oxidoreductase activity"/>
    <property type="evidence" value="ECO:0007669"/>
    <property type="project" value="UniProtKB-KW"/>
</dbReference>
<sequence length="458" mass="49798">MSAKPRVVVVGGGIAGLSAAFRLQQAGCETVVLESGPPELVGGRMATVDVRGFAVNRAATILIHSYRELIRLIAAAGLAGEVVPGNDLFGLVRGGRVDRVRLGSRRQLATGGLLTSFPLGDIAKLLRDYRRVRPLLTPHDMSPMAAADFESVHQYATRRGLRPETLEYLLDPLVSGLCLGEPEEVSAAMPFVFLDVILFGGGFFTSKEGVGFLPKGLARQLTVEHHAQVTSVEERGEEVAVSWHRPGEAEHLETAAACVLAVPPPQVPQLYGQLTAEQREFLDDAPYARSIHVAFGLDRPTAERAMLVQASRVEHPDLCAFVLEHNFSPQRVPEGTGLVMTHLRGAWSDRNWELGDDKVVDHVLAGVRRMGILPELERHTTMTHIWRVSPCLIGRRPGDYRAIARFAAGFDPRGRVQLAGGDILGHSTTNSSVASGERAARNLVARLRTEGTLTPERR</sequence>
<dbReference type="InterPro" id="IPR002937">
    <property type="entry name" value="Amino_oxidase"/>
</dbReference>
<dbReference type="Gene3D" id="1.10.3110.10">
    <property type="entry name" value="protoporphyrinogen ix oxidase, domain 3"/>
    <property type="match status" value="1"/>
</dbReference>
<keyword evidence="2" id="KW-0560">Oxidoreductase</keyword>
<dbReference type="InterPro" id="IPR050464">
    <property type="entry name" value="Zeta_carotene_desat/Oxidored"/>
</dbReference>
<comment type="cofactor">
    <cofactor evidence="1">
        <name>FAD</name>
        <dbReference type="ChEBI" id="CHEBI:57692"/>
    </cofactor>
</comment>
<protein>
    <recommendedName>
        <fullName evidence="4">Amine oxidase domain-containing protein</fullName>
    </recommendedName>
</protein>
<organism evidence="5 6">
    <name type="scientific">Streptomyces paromomycinus</name>
    <name type="common">Streptomyces rimosus subsp. paromomycinus</name>
    <dbReference type="NCBI Taxonomy" id="92743"/>
    <lineage>
        <taxon>Bacteria</taxon>
        <taxon>Bacillati</taxon>
        <taxon>Actinomycetota</taxon>
        <taxon>Actinomycetes</taxon>
        <taxon>Kitasatosporales</taxon>
        <taxon>Streptomycetaceae</taxon>
        <taxon>Streptomyces</taxon>
    </lineage>
</organism>
<name>A0A401WDP0_STREY</name>
<dbReference type="PANTHER" id="PTHR42923:SF3">
    <property type="entry name" value="PROTOPORPHYRINOGEN OXIDASE"/>
    <property type="match status" value="1"/>
</dbReference>
<evidence type="ECO:0000256" key="2">
    <source>
        <dbReference type="ARBA" id="ARBA00023002"/>
    </source>
</evidence>
<gene>
    <name evidence="5" type="ORF">GKJPGBOP_07221</name>
</gene>
<reference evidence="5 6" key="1">
    <citation type="submission" date="2018-11" db="EMBL/GenBank/DDBJ databases">
        <title>Whole genome sequence of Streptomyces paromomycinus NBRC 15454(T).</title>
        <authorList>
            <person name="Komaki H."/>
            <person name="Tamura T."/>
        </authorList>
    </citation>
    <scope>NUCLEOTIDE SEQUENCE [LARGE SCALE GENOMIC DNA]</scope>
    <source>
        <strain evidence="5 6">NBRC 15454</strain>
    </source>
</reference>
<dbReference type="PANTHER" id="PTHR42923">
    <property type="entry name" value="PROTOPORPHYRINOGEN OXIDASE"/>
    <property type="match status" value="1"/>
</dbReference>
<comment type="caution">
    <text evidence="5">The sequence shown here is derived from an EMBL/GenBank/DDBJ whole genome shotgun (WGS) entry which is preliminary data.</text>
</comment>
<evidence type="ECO:0000313" key="6">
    <source>
        <dbReference type="Proteomes" id="UP000286746"/>
    </source>
</evidence>
<proteinExistence type="predicted"/>
<evidence type="ECO:0000313" key="5">
    <source>
        <dbReference type="EMBL" id="GCD47455.1"/>
    </source>
</evidence>
<evidence type="ECO:0000256" key="3">
    <source>
        <dbReference type="PIRSR" id="PIRSR601613-1"/>
    </source>
</evidence>
<dbReference type="SUPFAM" id="SSF54373">
    <property type="entry name" value="FAD-linked reductases, C-terminal domain"/>
    <property type="match status" value="1"/>
</dbReference>
<keyword evidence="6" id="KW-1185">Reference proteome</keyword>
<dbReference type="Pfam" id="PF01593">
    <property type="entry name" value="Amino_oxidase"/>
    <property type="match status" value="1"/>
</dbReference>
<dbReference type="Proteomes" id="UP000286746">
    <property type="component" value="Unassembled WGS sequence"/>
</dbReference>
<accession>A0A401WDP0</accession>
<dbReference type="Gene3D" id="3.90.660.20">
    <property type="entry name" value="Protoporphyrinogen oxidase, mitochondrial, domain 2"/>
    <property type="match status" value="1"/>
</dbReference>
<dbReference type="PRINTS" id="PR00757">
    <property type="entry name" value="AMINEOXDASEF"/>
</dbReference>
<dbReference type="SUPFAM" id="SSF51905">
    <property type="entry name" value="FAD/NAD(P)-binding domain"/>
    <property type="match status" value="1"/>
</dbReference>
<dbReference type="InterPro" id="IPR036188">
    <property type="entry name" value="FAD/NAD-bd_sf"/>
</dbReference>
<feature type="domain" description="Amine oxidase" evidence="4">
    <location>
        <begin position="14"/>
        <end position="443"/>
    </location>
</feature>
<evidence type="ECO:0000259" key="4">
    <source>
        <dbReference type="Pfam" id="PF01593"/>
    </source>
</evidence>